<evidence type="ECO:0000256" key="6">
    <source>
        <dbReference type="ARBA" id="ARBA00023002"/>
    </source>
</evidence>
<dbReference type="NCBIfam" id="TIGR02504">
    <property type="entry name" value="NrdJ_Z"/>
    <property type="match status" value="1"/>
</dbReference>
<accession>A0ABQ1KTG3</accession>
<dbReference type="InterPro" id="IPR000788">
    <property type="entry name" value="RNR_lg_C"/>
</dbReference>
<feature type="domain" description="Ribonucleotide reductase large subunit N-terminal" evidence="12">
    <location>
        <begin position="15"/>
        <end position="85"/>
    </location>
</feature>
<keyword evidence="6 11" id="KW-0560">Oxidoreductase</keyword>
<dbReference type="CDD" id="cd02888">
    <property type="entry name" value="RNR_II_dimer"/>
    <property type="match status" value="1"/>
</dbReference>
<dbReference type="PANTHER" id="PTHR43371">
    <property type="entry name" value="VITAMIN B12-DEPENDENT RIBONUCLEOTIDE REDUCTASE"/>
    <property type="match status" value="1"/>
</dbReference>
<evidence type="ECO:0000259" key="13">
    <source>
        <dbReference type="Pfam" id="PF02867"/>
    </source>
</evidence>
<keyword evidence="9 11" id="KW-0170">Cobalt</keyword>
<reference evidence="15" key="1">
    <citation type="journal article" date="2019" name="Int. J. Syst. Evol. Microbiol.">
        <title>The Global Catalogue of Microorganisms (GCM) 10K type strain sequencing project: providing services to taxonomists for standard genome sequencing and annotation.</title>
        <authorList>
            <consortium name="The Broad Institute Genomics Platform"/>
            <consortium name="The Broad Institute Genome Sequencing Center for Infectious Disease"/>
            <person name="Wu L."/>
            <person name="Ma J."/>
        </authorList>
    </citation>
    <scope>NUCLEOTIDE SEQUENCE [LARGE SCALE GENOMIC DNA]</scope>
    <source>
        <strain evidence="15">CGMCC 1.15341</strain>
    </source>
</reference>
<evidence type="ECO:0000256" key="8">
    <source>
        <dbReference type="ARBA" id="ARBA00023157"/>
    </source>
</evidence>
<keyword evidence="8" id="KW-1015">Disulfide bond</keyword>
<comment type="similarity">
    <text evidence="2 11">Belongs to the ribonucleoside diphosphate reductase class-2 family.</text>
</comment>
<keyword evidence="4 11" id="KW-0237">DNA synthesis</keyword>
<feature type="domain" description="Ribonucleotide reductase large subunit C-terminal" evidence="13">
    <location>
        <begin position="91"/>
        <end position="582"/>
    </location>
</feature>
<evidence type="ECO:0000259" key="12">
    <source>
        <dbReference type="Pfam" id="PF00317"/>
    </source>
</evidence>
<name>A0ABQ1KTG3_9GAMM</name>
<comment type="caution">
    <text evidence="14">The sequence shown here is derived from an EMBL/GenBank/DDBJ whole genome shotgun (WGS) entry which is preliminary data.</text>
</comment>
<evidence type="ECO:0000256" key="9">
    <source>
        <dbReference type="ARBA" id="ARBA00023285"/>
    </source>
</evidence>
<evidence type="ECO:0000256" key="1">
    <source>
        <dbReference type="ARBA" id="ARBA00001922"/>
    </source>
</evidence>
<dbReference type="InterPro" id="IPR050862">
    <property type="entry name" value="RdRp_reductase_class-2"/>
</dbReference>
<dbReference type="RefSeq" id="WP_188751469.1">
    <property type="nucleotide sequence ID" value="NZ_BMIJ01000009.1"/>
</dbReference>
<evidence type="ECO:0000256" key="3">
    <source>
        <dbReference type="ARBA" id="ARBA00022628"/>
    </source>
</evidence>
<comment type="cofactor">
    <cofactor evidence="1 11">
        <name>adenosylcob(III)alamin</name>
        <dbReference type="ChEBI" id="CHEBI:18408"/>
    </cofactor>
</comment>
<comment type="catalytic activity">
    <reaction evidence="10 11">
        <text>a 2'-deoxyribonucleoside 5'-diphosphate + [thioredoxin]-disulfide + H2O = a ribonucleoside 5'-diphosphate + [thioredoxin]-dithiol</text>
        <dbReference type="Rhea" id="RHEA:23252"/>
        <dbReference type="Rhea" id="RHEA-COMP:10698"/>
        <dbReference type="Rhea" id="RHEA-COMP:10700"/>
        <dbReference type="ChEBI" id="CHEBI:15377"/>
        <dbReference type="ChEBI" id="CHEBI:29950"/>
        <dbReference type="ChEBI" id="CHEBI:50058"/>
        <dbReference type="ChEBI" id="CHEBI:57930"/>
        <dbReference type="ChEBI" id="CHEBI:73316"/>
        <dbReference type="EC" id="1.17.4.1"/>
    </reaction>
</comment>
<comment type="function">
    <text evidence="11">Catalyzes the reduction of ribonucleotides to deoxyribonucleotides. May function to provide a pool of deoxyribonucleotide precursors for DNA repair during oxygen limitation and/or for immediate growth after restoration of oxygen.</text>
</comment>
<dbReference type="PANTHER" id="PTHR43371:SF1">
    <property type="entry name" value="RIBONUCLEOSIDE-DIPHOSPHATE REDUCTASE"/>
    <property type="match status" value="1"/>
</dbReference>
<sequence>MYTAAELSSPINPVSYTLWRDKYRFVDDQGVAEDSIDASWQRVARALARAESRERRRWAGRFHALLADFTFLPGGRILAGAGSGRRVTLFNCFVMGRLDDSIDGIFSALREGALTMHQGGGVGYDFSTLRPAGSRAEETGSIASGPLSFMQVWDSMCATLLSTGARRGAMMATLRCDHPDIEAFIDAKRDPARLRHFNLSVLVSDGFMRALRQDEAWPLLFPLQALSPGEADGAQVIERQLPGYDRPVPCKVWRWVSARALWQRMMRAAYDYAEPGVLFIDRINAENNLYWQERISATNPCGEIPLPPYGACNLGSLNLVRFIDSPFSRAARLDFDALAKSAALAVRMLDNVISVSRFPLPVQRQQARASRRIGLGLTGLADALIMLGLGYDSPQARDLAVQAMRTICLGAYRASVELAQARGSFPLFQREHYLNAPFITRLPADIRDGIAESGIRNSHLCAIAPAGTISLLANNISSGLEPVYAFTQQRRILQADGAYRAWELSDYALALWRQQYGDRPLSPAFVESAELAPQAHLQMQAALQPFVDSAISKTINVPQGYGYDVFEAIYREAYRLGLKGCTAFRPNAITGSILAAGEGEQLHCCNLEREAD</sequence>
<dbReference type="InterPro" id="IPR013509">
    <property type="entry name" value="RNR_lsu_N"/>
</dbReference>
<evidence type="ECO:0000256" key="7">
    <source>
        <dbReference type="ARBA" id="ARBA00023116"/>
    </source>
</evidence>
<evidence type="ECO:0000256" key="5">
    <source>
        <dbReference type="ARBA" id="ARBA00022741"/>
    </source>
</evidence>
<dbReference type="PRINTS" id="PR01183">
    <property type="entry name" value="RIBORDTASEM1"/>
</dbReference>
<keyword evidence="15" id="KW-1185">Reference proteome</keyword>
<dbReference type="Proteomes" id="UP000629025">
    <property type="component" value="Unassembled WGS sequence"/>
</dbReference>
<evidence type="ECO:0000256" key="11">
    <source>
        <dbReference type="RuleBase" id="RU364064"/>
    </source>
</evidence>
<keyword evidence="5 11" id="KW-0547">Nucleotide-binding</keyword>
<proteinExistence type="inferred from homology"/>
<dbReference type="InterPro" id="IPR013344">
    <property type="entry name" value="RNR_NrdJ/NrdZ"/>
</dbReference>
<evidence type="ECO:0000313" key="14">
    <source>
        <dbReference type="EMBL" id="GGC08748.1"/>
    </source>
</evidence>
<dbReference type="Gene3D" id="3.20.70.20">
    <property type="match status" value="1"/>
</dbReference>
<dbReference type="EC" id="1.17.4.1" evidence="11"/>
<keyword evidence="3 11" id="KW-0846">Cobalamin</keyword>
<evidence type="ECO:0000256" key="4">
    <source>
        <dbReference type="ARBA" id="ARBA00022634"/>
    </source>
</evidence>
<gene>
    <name evidence="14" type="ORF">GCM10011352_38880</name>
</gene>
<dbReference type="EMBL" id="BMIJ01000009">
    <property type="protein sequence ID" value="GGC08748.1"/>
    <property type="molecule type" value="Genomic_DNA"/>
</dbReference>
<dbReference type="Pfam" id="PF02867">
    <property type="entry name" value="Ribonuc_red_lgC"/>
    <property type="match status" value="1"/>
</dbReference>
<evidence type="ECO:0000313" key="15">
    <source>
        <dbReference type="Proteomes" id="UP000629025"/>
    </source>
</evidence>
<evidence type="ECO:0000256" key="2">
    <source>
        <dbReference type="ARBA" id="ARBA00007405"/>
    </source>
</evidence>
<evidence type="ECO:0000256" key="10">
    <source>
        <dbReference type="ARBA" id="ARBA00047754"/>
    </source>
</evidence>
<dbReference type="Pfam" id="PF00317">
    <property type="entry name" value="Ribonuc_red_lgN"/>
    <property type="match status" value="1"/>
</dbReference>
<protein>
    <recommendedName>
        <fullName evidence="11">Vitamin B12-dependent ribonucleotide reductase</fullName>
        <ecNumber evidence="11">1.17.4.1</ecNumber>
    </recommendedName>
</protein>
<dbReference type="SUPFAM" id="SSF51998">
    <property type="entry name" value="PFL-like glycyl radical enzymes"/>
    <property type="match status" value="1"/>
</dbReference>
<keyword evidence="7" id="KW-0215">Deoxyribonucleotide synthesis</keyword>
<organism evidence="14 15">
    <name type="scientific">Marinobacterium zhoushanense</name>
    <dbReference type="NCBI Taxonomy" id="1679163"/>
    <lineage>
        <taxon>Bacteria</taxon>
        <taxon>Pseudomonadati</taxon>
        <taxon>Pseudomonadota</taxon>
        <taxon>Gammaproteobacteria</taxon>
        <taxon>Oceanospirillales</taxon>
        <taxon>Oceanospirillaceae</taxon>
        <taxon>Marinobacterium</taxon>
    </lineage>
</organism>